<accession>A0A6P2C3L6</accession>
<feature type="region of interest" description="Disordered" evidence="1">
    <location>
        <begin position="1"/>
        <end position="44"/>
    </location>
</feature>
<dbReference type="InterPro" id="IPR000836">
    <property type="entry name" value="PRTase_dom"/>
</dbReference>
<protein>
    <submittedName>
        <fullName evidence="3">Phosphoribosyltransferase</fullName>
    </submittedName>
</protein>
<dbReference type="CDD" id="cd06223">
    <property type="entry name" value="PRTases_typeI"/>
    <property type="match status" value="1"/>
</dbReference>
<keyword evidence="4" id="KW-1185">Reference proteome</keyword>
<dbReference type="GO" id="GO:0016757">
    <property type="term" value="F:glycosyltransferase activity"/>
    <property type="evidence" value="ECO:0007669"/>
    <property type="project" value="UniProtKB-KW"/>
</dbReference>
<dbReference type="InterPro" id="IPR029057">
    <property type="entry name" value="PRTase-like"/>
</dbReference>
<keyword evidence="3" id="KW-0328">Glycosyltransferase</keyword>
<name>A0A6P2C3L6_9ACTN</name>
<reference evidence="3 4" key="1">
    <citation type="submission" date="2018-11" db="EMBL/GenBank/DDBJ databases">
        <title>Trebonia kvetii gen.nov., sp.nov., a novel acidophilic actinobacterium, and proposal of the new actinobacterial family Treboniaceae fam. nov.</title>
        <authorList>
            <person name="Rapoport D."/>
            <person name="Sagova-Mareckova M."/>
            <person name="Sedlacek I."/>
            <person name="Provaznik J."/>
            <person name="Kralova S."/>
            <person name="Pavlinic D."/>
            <person name="Benes V."/>
            <person name="Kopecky J."/>
        </authorList>
    </citation>
    <scope>NUCLEOTIDE SEQUENCE [LARGE SCALE GENOMIC DNA]</scope>
    <source>
        <strain evidence="3 4">15Tr583</strain>
    </source>
</reference>
<dbReference type="Proteomes" id="UP000460272">
    <property type="component" value="Unassembled WGS sequence"/>
</dbReference>
<evidence type="ECO:0000313" key="3">
    <source>
        <dbReference type="EMBL" id="TVZ05760.1"/>
    </source>
</evidence>
<evidence type="ECO:0000259" key="2">
    <source>
        <dbReference type="Pfam" id="PF00156"/>
    </source>
</evidence>
<comment type="caution">
    <text evidence="3">The sequence shown here is derived from an EMBL/GenBank/DDBJ whole genome shotgun (WGS) entry which is preliminary data.</text>
</comment>
<dbReference type="AlphaFoldDB" id="A0A6P2C3L6"/>
<keyword evidence="3" id="KW-0808">Transferase</keyword>
<evidence type="ECO:0000313" key="4">
    <source>
        <dbReference type="Proteomes" id="UP000460272"/>
    </source>
</evidence>
<sequence>MTREPPQAGRAVPAQGFPSPGPGSPDPEAGCEPPPPRDSTENRGSRDWLRVLAIPRGGVAVGAEVARALGVPLDVIMVRKLGHPEAPELGLGAIAEGAGGAGEPFFDEEMLDRVGLTPADMTAVVARERAELARRVAVYRPMPPTEADGPQGLADLARQVVVVVDDGLATGVTARAALRAARARGAARTVLAVPVAAPAAAEAMKTETGEVVTLVTPRRFRSVGEWYADFGQLTDDDVLTLLSSFGGSTPRNSRSPAGRA</sequence>
<evidence type="ECO:0000256" key="1">
    <source>
        <dbReference type="SAM" id="MobiDB-lite"/>
    </source>
</evidence>
<dbReference type="EMBL" id="RPFW01000002">
    <property type="protein sequence ID" value="TVZ05760.1"/>
    <property type="molecule type" value="Genomic_DNA"/>
</dbReference>
<organism evidence="3 4">
    <name type="scientific">Trebonia kvetii</name>
    <dbReference type="NCBI Taxonomy" id="2480626"/>
    <lineage>
        <taxon>Bacteria</taxon>
        <taxon>Bacillati</taxon>
        <taxon>Actinomycetota</taxon>
        <taxon>Actinomycetes</taxon>
        <taxon>Streptosporangiales</taxon>
        <taxon>Treboniaceae</taxon>
        <taxon>Trebonia</taxon>
    </lineage>
</organism>
<gene>
    <name evidence="3" type="ORF">EAS64_09090</name>
</gene>
<feature type="domain" description="Phosphoribosyltransferase" evidence="2">
    <location>
        <begin position="47"/>
        <end position="203"/>
    </location>
</feature>
<dbReference type="Gene3D" id="3.30.1310.20">
    <property type="entry name" value="PRTase-like"/>
    <property type="match status" value="1"/>
</dbReference>
<dbReference type="Gene3D" id="3.40.50.2020">
    <property type="match status" value="1"/>
</dbReference>
<dbReference type="Pfam" id="PF00156">
    <property type="entry name" value="Pribosyltran"/>
    <property type="match status" value="1"/>
</dbReference>
<proteinExistence type="predicted"/>
<dbReference type="SUPFAM" id="SSF53271">
    <property type="entry name" value="PRTase-like"/>
    <property type="match status" value="1"/>
</dbReference>